<dbReference type="AlphaFoldDB" id="A0A381UAY3"/>
<reference evidence="1" key="1">
    <citation type="submission" date="2018-05" db="EMBL/GenBank/DDBJ databases">
        <authorList>
            <person name="Lanie J.A."/>
            <person name="Ng W.-L."/>
            <person name="Kazmierczak K.M."/>
            <person name="Andrzejewski T.M."/>
            <person name="Davidsen T.M."/>
            <person name="Wayne K.J."/>
            <person name="Tettelin H."/>
            <person name="Glass J.I."/>
            <person name="Rusch D."/>
            <person name="Podicherti R."/>
            <person name="Tsui H.-C.T."/>
            <person name="Winkler M.E."/>
        </authorList>
    </citation>
    <scope>NUCLEOTIDE SEQUENCE</scope>
</reference>
<proteinExistence type="predicted"/>
<dbReference type="EMBL" id="UINC01006086">
    <property type="protein sequence ID" value="SVA25395.1"/>
    <property type="molecule type" value="Genomic_DNA"/>
</dbReference>
<organism evidence="1">
    <name type="scientific">marine metagenome</name>
    <dbReference type="NCBI Taxonomy" id="408172"/>
    <lineage>
        <taxon>unclassified sequences</taxon>
        <taxon>metagenomes</taxon>
        <taxon>ecological metagenomes</taxon>
    </lineage>
</organism>
<name>A0A381UAY3_9ZZZZ</name>
<evidence type="ECO:0000313" key="1">
    <source>
        <dbReference type="EMBL" id="SVA25395.1"/>
    </source>
</evidence>
<sequence>MSDRTRVSGFTTSRTVEDLTRVSEEMETAEMGSQHKVVKPIEVHEMMQNVFSDSGKGKNGLTFLDSDSFHDANQIVFEPTAIERVGGDNRENMKDRDSQISEVGNWYHYGKNSTEFRCEIPLNIYRIGKDGNKQLEIFAGGLGNYVLNIQGSTAQKSAYKISVSALFLQCLNGMTSSQNLFVESHKHTKGLDIYQMLSNGLRKASLNYKNLNSDVENLQNADVNPQQLAMFMHSGIMNGILSGSNVKEITGYFQDTENPWFHNSDLNGLRLYNSVTLFGENQKSIDVRKKLAGEIYYPLADAGIVPLPEICSFPTSFKKLNEQPVSDSGIIPDERQIDLEGIPFRETVEAELVS</sequence>
<protein>
    <submittedName>
        <fullName evidence="1">Uncharacterized protein</fullName>
    </submittedName>
</protein>
<accession>A0A381UAY3</accession>
<gene>
    <name evidence="1" type="ORF">METZ01_LOCUS78249</name>
</gene>